<keyword evidence="2 8" id="KW-0813">Transport</keyword>
<evidence type="ECO:0000256" key="8">
    <source>
        <dbReference type="HAMAP-Rule" id="MF_01416"/>
    </source>
</evidence>
<evidence type="ECO:0000313" key="9">
    <source>
        <dbReference type="EMBL" id="HHL43724.1"/>
    </source>
</evidence>
<evidence type="ECO:0000256" key="5">
    <source>
        <dbReference type="ARBA" id="ARBA00023136"/>
    </source>
</evidence>
<keyword evidence="8" id="KW-1003">Cell membrane</keyword>
<evidence type="ECO:0000256" key="1">
    <source>
        <dbReference type="ARBA" id="ARBA00004370"/>
    </source>
</evidence>
<dbReference type="EMBL" id="DRMJ01000465">
    <property type="protein sequence ID" value="HHL43724.1"/>
    <property type="molecule type" value="Genomic_DNA"/>
</dbReference>
<name>A0A7C5R1F2_9PROT</name>
<dbReference type="InterPro" id="IPR020781">
    <property type="entry name" value="ATPase_OSCP/d_CS"/>
</dbReference>
<dbReference type="PRINTS" id="PR00125">
    <property type="entry name" value="ATPASEDELTA"/>
</dbReference>
<evidence type="ECO:0000256" key="3">
    <source>
        <dbReference type="ARBA" id="ARBA00022781"/>
    </source>
</evidence>
<keyword evidence="5 8" id="KW-0472">Membrane</keyword>
<dbReference type="GO" id="GO:0005886">
    <property type="term" value="C:plasma membrane"/>
    <property type="evidence" value="ECO:0007669"/>
    <property type="project" value="UniProtKB-SubCell"/>
</dbReference>
<gene>
    <name evidence="8" type="primary">atpH</name>
    <name evidence="9" type="ORF">ENJ42_08905</name>
</gene>
<dbReference type="NCBIfam" id="NF004406">
    <property type="entry name" value="PRK05758.3-2"/>
    <property type="match status" value="1"/>
</dbReference>
<comment type="subcellular location">
    <subcellularLocation>
        <location evidence="8">Cell membrane</location>
        <topology evidence="8">Peripheral membrane protein</topology>
    </subcellularLocation>
    <subcellularLocation>
        <location evidence="1">Membrane</location>
    </subcellularLocation>
</comment>
<reference evidence="9" key="1">
    <citation type="journal article" date="2020" name="mSystems">
        <title>Genome- and Community-Level Interaction Insights into Carbon Utilization and Element Cycling Functions of Hydrothermarchaeota in Hydrothermal Sediment.</title>
        <authorList>
            <person name="Zhou Z."/>
            <person name="Liu Y."/>
            <person name="Xu W."/>
            <person name="Pan J."/>
            <person name="Luo Z.H."/>
            <person name="Li M."/>
        </authorList>
    </citation>
    <scope>NUCLEOTIDE SEQUENCE [LARGE SCALE GENOMIC DNA]</scope>
    <source>
        <strain evidence="9">HyVt-485</strain>
    </source>
</reference>
<dbReference type="PROSITE" id="PS00389">
    <property type="entry name" value="ATPASE_DELTA"/>
    <property type="match status" value="1"/>
</dbReference>
<sequence length="222" mass="24488">MCRYTCTYRVVLLVETAHLSLARLTSEFGLACLWIVCMSNAEIIMSEAAQRYASALLDLATESKSLKTIEKDVKALRGLFTKSADLMRMVKSPVISDEDKKKALLALAKKAKLSKLSTQFIGTCVQNHRAGDMPQILADFEKMLAKRRGTETADLISAKKLTAAQVNAIKAQLKKTLGKDVALKTHIDPELLGGFIVKVGSRYFDSSLKSKLERMTLAMKEA</sequence>
<evidence type="ECO:0000256" key="6">
    <source>
        <dbReference type="ARBA" id="ARBA00023196"/>
    </source>
</evidence>
<dbReference type="Gene3D" id="1.10.520.20">
    <property type="entry name" value="N-terminal domain of the delta subunit of the F1F0-ATP synthase"/>
    <property type="match status" value="1"/>
</dbReference>
<keyword evidence="7 8" id="KW-0066">ATP synthesis</keyword>
<comment type="function">
    <text evidence="8">F(1)F(0) ATP synthase produces ATP from ADP in the presence of a proton or sodium gradient. F-type ATPases consist of two structural domains, F(1) containing the extramembraneous catalytic core and F(0) containing the membrane proton channel, linked together by a central stalk and a peripheral stalk. During catalysis, ATP synthesis in the catalytic domain of F(1) is coupled via a rotary mechanism of the central stalk subunits to proton translocation.</text>
</comment>
<evidence type="ECO:0000256" key="4">
    <source>
        <dbReference type="ARBA" id="ARBA00023065"/>
    </source>
</evidence>
<dbReference type="GO" id="GO:0045259">
    <property type="term" value="C:proton-transporting ATP synthase complex"/>
    <property type="evidence" value="ECO:0007669"/>
    <property type="project" value="UniProtKB-KW"/>
</dbReference>
<keyword evidence="3 8" id="KW-0375">Hydrogen ion transport</keyword>
<dbReference type="GO" id="GO:0046933">
    <property type="term" value="F:proton-transporting ATP synthase activity, rotational mechanism"/>
    <property type="evidence" value="ECO:0007669"/>
    <property type="project" value="UniProtKB-UniRule"/>
</dbReference>
<dbReference type="Pfam" id="PF00213">
    <property type="entry name" value="OSCP"/>
    <property type="match status" value="1"/>
</dbReference>
<keyword evidence="6 8" id="KW-0139">CF(1)</keyword>
<dbReference type="PANTHER" id="PTHR11910">
    <property type="entry name" value="ATP SYNTHASE DELTA CHAIN"/>
    <property type="match status" value="1"/>
</dbReference>
<dbReference type="InterPro" id="IPR026015">
    <property type="entry name" value="ATP_synth_OSCP/delta_N_sf"/>
</dbReference>
<comment type="function">
    <text evidence="8">This protein is part of the stalk that links CF(0) to CF(1). It either transmits conformational changes from CF(0) to CF(1) or is implicated in proton conduction.</text>
</comment>
<proteinExistence type="inferred from homology"/>
<dbReference type="SUPFAM" id="SSF47928">
    <property type="entry name" value="N-terminal domain of the delta subunit of the F1F0-ATP synthase"/>
    <property type="match status" value="1"/>
</dbReference>
<dbReference type="InterPro" id="IPR000711">
    <property type="entry name" value="ATPase_OSCP/dsu"/>
</dbReference>
<dbReference type="HAMAP" id="MF_01416">
    <property type="entry name" value="ATP_synth_delta_bact"/>
    <property type="match status" value="1"/>
</dbReference>
<organism evidence="9">
    <name type="scientific">Hellea balneolensis</name>
    <dbReference type="NCBI Taxonomy" id="287478"/>
    <lineage>
        <taxon>Bacteria</taxon>
        <taxon>Pseudomonadati</taxon>
        <taxon>Pseudomonadota</taxon>
        <taxon>Alphaproteobacteria</taxon>
        <taxon>Maricaulales</taxon>
        <taxon>Robiginitomaculaceae</taxon>
        <taxon>Hellea</taxon>
    </lineage>
</organism>
<protein>
    <recommendedName>
        <fullName evidence="8">ATP synthase subunit delta</fullName>
    </recommendedName>
    <alternativeName>
        <fullName evidence="8">ATP synthase F(1) sector subunit delta</fullName>
    </alternativeName>
    <alternativeName>
        <fullName evidence="8">F-type ATPase subunit delta</fullName>
        <shortName evidence="8">F-ATPase subunit delta</shortName>
    </alternativeName>
</protein>
<keyword evidence="4 8" id="KW-0406">Ion transport</keyword>
<dbReference type="AlphaFoldDB" id="A0A7C5R1F2"/>
<dbReference type="Proteomes" id="UP000885830">
    <property type="component" value="Unassembled WGS sequence"/>
</dbReference>
<comment type="similarity">
    <text evidence="8">Belongs to the ATPase delta chain family.</text>
</comment>
<evidence type="ECO:0000256" key="2">
    <source>
        <dbReference type="ARBA" id="ARBA00022448"/>
    </source>
</evidence>
<accession>A0A7C5R1F2</accession>
<evidence type="ECO:0000256" key="7">
    <source>
        <dbReference type="ARBA" id="ARBA00023310"/>
    </source>
</evidence>
<dbReference type="NCBIfam" id="TIGR01145">
    <property type="entry name" value="ATP_synt_delta"/>
    <property type="match status" value="1"/>
</dbReference>
<comment type="caution">
    <text evidence="9">The sequence shown here is derived from an EMBL/GenBank/DDBJ whole genome shotgun (WGS) entry which is preliminary data.</text>
</comment>